<feature type="region of interest" description="Disordered" evidence="4">
    <location>
        <begin position="192"/>
        <end position="261"/>
    </location>
</feature>
<dbReference type="PANTHER" id="PTHR45789">
    <property type="entry name" value="FI18025P1"/>
    <property type="match status" value="1"/>
</dbReference>
<gene>
    <name evidence="6" type="ORF">BCV69DRAFT_200428</name>
</gene>
<feature type="compositionally biased region" description="Low complexity" evidence="4">
    <location>
        <begin position="670"/>
        <end position="685"/>
    </location>
</feature>
<evidence type="ECO:0000256" key="2">
    <source>
        <dbReference type="ARBA" id="ARBA00023242"/>
    </source>
</evidence>
<dbReference type="RefSeq" id="XP_025347982.1">
    <property type="nucleotide sequence ID" value="XM_025489677.1"/>
</dbReference>
<evidence type="ECO:0000256" key="4">
    <source>
        <dbReference type="SAM" id="MobiDB-lite"/>
    </source>
</evidence>
<evidence type="ECO:0000256" key="3">
    <source>
        <dbReference type="PROSITE-ProRule" id="PRU00267"/>
    </source>
</evidence>
<dbReference type="InterPro" id="IPR036910">
    <property type="entry name" value="HMG_box_dom_sf"/>
</dbReference>
<feature type="region of interest" description="Disordered" evidence="4">
    <location>
        <begin position="1"/>
        <end position="82"/>
    </location>
</feature>
<feature type="domain" description="HMG box" evidence="5">
    <location>
        <begin position="82"/>
        <end position="151"/>
    </location>
</feature>
<feature type="region of interest" description="Disordered" evidence="4">
    <location>
        <begin position="893"/>
        <end position="945"/>
    </location>
</feature>
<feature type="compositionally biased region" description="Basic residues" evidence="4">
    <location>
        <begin position="62"/>
        <end position="75"/>
    </location>
</feature>
<dbReference type="Proteomes" id="UP000245942">
    <property type="component" value="Unassembled WGS sequence"/>
</dbReference>
<dbReference type="Pfam" id="PF00505">
    <property type="entry name" value="HMG_box"/>
    <property type="match status" value="1"/>
</dbReference>
<keyword evidence="2 3" id="KW-0539">Nucleus</keyword>
<dbReference type="PANTHER" id="PTHR45789:SF2">
    <property type="entry name" value="FI18025P1"/>
    <property type="match status" value="1"/>
</dbReference>
<protein>
    <recommendedName>
        <fullName evidence="5">HMG box domain-containing protein</fullName>
    </recommendedName>
</protein>
<evidence type="ECO:0000256" key="1">
    <source>
        <dbReference type="ARBA" id="ARBA00023125"/>
    </source>
</evidence>
<proteinExistence type="predicted"/>
<dbReference type="InterPro" id="IPR051356">
    <property type="entry name" value="SOX/SOX-like_TF"/>
</dbReference>
<feature type="DNA-binding region" description="HMG box" evidence="3">
    <location>
        <begin position="82"/>
        <end position="151"/>
    </location>
</feature>
<dbReference type="GeneID" id="37011411"/>
<accession>A0A316U6H9</accession>
<feature type="compositionally biased region" description="Polar residues" evidence="4">
    <location>
        <begin position="896"/>
        <end position="913"/>
    </location>
</feature>
<name>A0A316U6H9_9BASI</name>
<feature type="compositionally biased region" description="Polar residues" evidence="4">
    <location>
        <begin position="23"/>
        <end position="39"/>
    </location>
</feature>
<reference evidence="6 7" key="1">
    <citation type="journal article" date="2018" name="Mol. Biol. Evol.">
        <title>Broad Genomic Sampling Reveals a Smut Pathogenic Ancestry of the Fungal Clade Ustilaginomycotina.</title>
        <authorList>
            <person name="Kijpornyongpan T."/>
            <person name="Mondo S.J."/>
            <person name="Barry K."/>
            <person name="Sandor L."/>
            <person name="Lee J."/>
            <person name="Lipzen A."/>
            <person name="Pangilinan J."/>
            <person name="LaButti K."/>
            <person name="Hainaut M."/>
            <person name="Henrissat B."/>
            <person name="Grigoriev I.V."/>
            <person name="Spatafora J.W."/>
            <person name="Aime M.C."/>
        </authorList>
    </citation>
    <scope>NUCLEOTIDE SEQUENCE [LARGE SCALE GENOMIC DNA]</scope>
    <source>
        <strain evidence="6 7">MCA 4718</strain>
    </source>
</reference>
<dbReference type="GO" id="GO:0005634">
    <property type="term" value="C:nucleus"/>
    <property type="evidence" value="ECO:0007669"/>
    <property type="project" value="UniProtKB-UniRule"/>
</dbReference>
<dbReference type="GO" id="GO:0000978">
    <property type="term" value="F:RNA polymerase II cis-regulatory region sequence-specific DNA binding"/>
    <property type="evidence" value="ECO:0007669"/>
    <property type="project" value="TreeGrafter"/>
</dbReference>
<dbReference type="OrthoDB" id="6247875at2759"/>
<dbReference type="STRING" id="1684307.A0A316U6H9"/>
<feature type="region of interest" description="Disordered" evidence="4">
    <location>
        <begin position="642"/>
        <end position="705"/>
    </location>
</feature>
<feature type="region of interest" description="Disordered" evidence="4">
    <location>
        <begin position="494"/>
        <end position="523"/>
    </location>
</feature>
<organism evidence="6 7">
    <name type="scientific">Pseudomicrostroma glucosiphilum</name>
    <dbReference type="NCBI Taxonomy" id="1684307"/>
    <lineage>
        <taxon>Eukaryota</taxon>
        <taxon>Fungi</taxon>
        <taxon>Dikarya</taxon>
        <taxon>Basidiomycota</taxon>
        <taxon>Ustilaginomycotina</taxon>
        <taxon>Exobasidiomycetes</taxon>
        <taxon>Microstromatales</taxon>
        <taxon>Microstromatales incertae sedis</taxon>
        <taxon>Pseudomicrostroma</taxon>
    </lineage>
</organism>
<feature type="compositionally biased region" description="Low complexity" evidence="4">
    <location>
        <begin position="214"/>
        <end position="226"/>
    </location>
</feature>
<dbReference type="SUPFAM" id="SSF47095">
    <property type="entry name" value="HMG-box"/>
    <property type="match status" value="1"/>
</dbReference>
<dbReference type="EMBL" id="KZ819327">
    <property type="protein sequence ID" value="PWN20822.1"/>
    <property type="molecule type" value="Genomic_DNA"/>
</dbReference>
<dbReference type="GO" id="GO:0000981">
    <property type="term" value="F:DNA-binding transcription factor activity, RNA polymerase II-specific"/>
    <property type="evidence" value="ECO:0007669"/>
    <property type="project" value="TreeGrafter"/>
</dbReference>
<evidence type="ECO:0000259" key="5">
    <source>
        <dbReference type="PROSITE" id="PS50118"/>
    </source>
</evidence>
<dbReference type="Gene3D" id="1.10.30.10">
    <property type="entry name" value="High mobility group box domain"/>
    <property type="match status" value="1"/>
</dbReference>
<dbReference type="SMART" id="SM00398">
    <property type="entry name" value="HMG"/>
    <property type="match status" value="1"/>
</dbReference>
<keyword evidence="1 3" id="KW-0238">DNA-binding</keyword>
<dbReference type="InterPro" id="IPR009071">
    <property type="entry name" value="HMG_box_dom"/>
</dbReference>
<feature type="compositionally biased region" description="Polar residues" evidence="4">
    <location>
        <begin position="642"/>
        <end position="653"/>
    </location>
</feature>
<evidence type="ECO:0000313" key="7">
    <source>
        <dbReference type="Proteomes" id="UP000245942"/>
    </source>
</evidence>
<feature type="compositionally biased region" description="Polar residues" evidence="4">
    <location>
        <begin position="935"/>
        <end position="945"/>
    </location>
</feature>
<dbReference type="PROSITE" id="PS50118">
    <property type="entry name" value="HMG_BOX_2"/>
    <property type="match status" value="1"/>
</dbReference>
<dbReference type="AlphaFoldDB" id="A0A316U6H9"/>
<feature type="compositionally biased region" description="Polar residues" evidence="4">
    <location>
        <begin position="494"/>
        <end position="506"/>
    </location>
</feature>
<feature type="compositionally biased region" description="Low complexity" evidence="4">
    <location>
        <begin position="236"/>
        <end position="247"/>
    </location>
</feature>
<feature type="compositionally biased region" description="Low complexity" evidence="4">
    <location>
        <begin position="44"/>
        <end position="55"/>
    </location>
</feature>
<sequence>MDPRFLSTSVSFHGDASAERSLRTSSSNDDFYRNRQTTVDHLAHSSPASSSCAASEGCLPPRKPRGKGKGTSHSRKKDEHHIPRPRNAFILFRCHVVANNLVPEELERDHRNISRIISHMWNSLSESDRGIWAAEAQKEKEAHAKLYPDYKYQPVYRKPVSAKRNVVRPEGVEEQCERAADLIMKMCGDGGIARDGDKGPISQSQKKKEQGRLRAQAKAAARSAQSGRPRPTRTESYSTTSDFSSSYDDGDDFDSEAERGNKGKAFTRAPVFASVAGDLATSVEPHFFVQPSQYDQQLSAVDPYQREPLGPSLANAGVYDLAHAQHVAQQGARAALWESHVGRTGQIMGNAEGPRHPNAENWESQARSGFLSDQYVAPGVQIGGLAQRQANSTTRKAPPPPLFHSNSTPLLHAAYAEATTSRNDFRSDLWDAGLAHNLSSLGARPKSIDVPTPRAVTFAASQGFAPQLANDVALISPLKGGFRRSSAQWQHWNSAATNDPTDSQSYSHRHHAKRPSYAGVPTPMQARPPPLAEVYNDPIPEMGHESTNGERHFDQAAEEVASSFPIDGTSVRVQDADGQTFDLGQANCGYGITIGSDDGVFHFTPDFLTSAQHDLGHVGSPTSALQVPTYEGTSVADTQEVLSTPSPMSSNGQHRVPGLHHRHSSHDRPSSSGSTGSLSSLSSSGNTRFVPITSPSTARASSFAHDDIARQVGQRILGRWSRASGPPELQGMHSTLDAASSMSGQYNEDYDAIETLIDADTAATRKDSVSSRYPRSIPFGSAPSVLSSQLENLSPRRYATTTSTPSPQTTWDMYGGDTVGQPVSISTLDGAFVAMLQQQSPVATNDGGVSPSQSLHSYNGEKQTGHVQLQMNPAGSDGVGELFSPSLLRSSPLNKAYSTTPDYSPSNLGGSTFQQQQQTQLQQEQQQQQQQQLTMSPSHLQNYSGVQNNVPIQGVYHNYAPIYQH</sequence>
<evidence type="ECO:0000313" key="6">
    <source>
        <dbReference type="EMBL" id="PWN20822.1"/>
    </source>
</evidence>
<feature type="compositionally biased region" description="Polar residues" evidence="4">
    <location>
        <begin position="1"/>
        <end position="11"/>
    </location>
</feature>
<keyword evidence="7" id="KW-1185">Reference proteome</keyword>
<feature type="compositionally biased region" description="Low complexity" evidence="4">
    <location>
        <begin position="914"/>
        <end position="934"/>
    </location>
</feature>
<dbReference type="CDD" id="cd01389">
    <property type="entry name" value="HMG-box_ROX1-like"/>
    <property type="match status" value="1"/>
</dbReference>